<evidence type="ECO:0000259" key="10">
    <source>
        <dbReference type="Pfam" id="PF00288"/>
    </source>
</evidence>
<evidence type="ECO:0000259" key="11">
    <source>
        <dbReference type="Pfam" id="PF08544"/>
    </source>
</evidence>
<dbReference type="PANTHER" id="PTHR43527">
    <property type="entry name" value="4-DIPHOSPHOCYTIDYL-2-C-METHYL-D-ERYTHRITOL KINASE, CHLOROPLASTIC"/>
    <property type="match status" value="1"/>
</dbReference>
<evidence type="ECO:0000256" key="3">
    <source>
        <dbReference type="ARBA" id="ARBA00017473"/>
    </source>
</evidence>
<dbReference type="InterPro" id="IPR020568">
    <property type="entry name" value="Ribosomal_Su5_D2-typ_SF"/>
</dbReference>
<gene>
    <name evidence="9" type="primary">ispE</name>
    <name evidence="12" type="ORF">IAA93_02820</name>
</gene>
<keyword evidence="7 9" id="KW-0067">ATP-binding</keyword>
<reference evidence="12" key="1">
    <citation type="journal article" date="2021" name="PeerJ">
        <title>Extensive microbial diversity within the chicken gut microbiome revealed by metagenomics and culture.</title>
        <authorList>
            <person name="Gilroy R."/>
            <person name="Ravi A."/>
            <person name="Getino M."/>
            <person name="Pursley I."/>
            <person name="Horton D.L."/>
            <person name="Alikhan N.F."/>
            <person name="Baker D."/>
            <person name="Gharbi K."/>
            <person name="Hall N."/>
            <person name="Watson M."/>
            <person name="Adriaenssens E.M."/>
            <person name="Foster-Nyarko E."/>
            <person name="Jarju S."/>
            <person name="Secka A."/>
            <person name="Antonio M."/>
            <person name="Oren A."/>
            <person name="Chaudhuri R.R."/>
            <person name="La Ragione R."/>
            <person name="Hildebrand F."/>
            <person name="Pallen M.J."/>
        </authorList>
    </citation>
    <scope>NUCLEOTIDE SEQUENCE</scope>
    <source>
        <strain evidence="12">MalCec1-1739</strain>
    </source>
</reference>
<dbReference type="GO" id="GO:0016114">
    <property type="term" value="P:terpenoid biosynthetic process"/>
    <property type="evidence" value="ECO:0007669"/>
    <property type="project" value="UniProtKB-UniRule"/>
</dbReference>
<keyword evidence="9" id="KW-0414">Isoprene biosynthesis</keyword>
<keyword evidence="6 9" id="KW-0418">Kinase</keyword>
<evidence type="ECO:0000256" key="9">
    <source>
        <dbReference type="HAMAP-Rule" id="MF_00061"/>
    </source>
</evidence>
<name>A0A9D2UHQ7_9BACT</name>
<evidence type="ECO:0000256" key="7">
    <source>
        <dbReference type="ARBA" id="ARBA00022840"/>
    </source>
</evidence>
<evidence type="ECO:0000313" key="12">
    <source>
        <dbReference type="EMBL" id="HJD52647.1"/>
    </source>
</evidence>
<feature type="binding site" evidence="9">
    <location>
        <begin position="91"/>
        <end position="101"/>
    </location>
    <ligand>
        <name>ATP</name>
        <dbReference type="ChEBI" id="CHEBI:30616"/>
    </ligand>
</feature>
<keyword evidence="4 9" id="KW-0808">Transferase</keyword>
<dbReference type="InterPro" id="IPR006204">
    <property type="entry name" value="GHMP_kinase_N_dom"/>
</dbReference>
<dbReference type="SUPFAM" id="SSF55060">
    <property type="entry name" value="GHMP Kinase, C-terminal domain"/>
    <property type="match status" value="1"/>
</dbReference>
<reference evidence="12" key="2">
    <citation type="submission" date="2021-04" db="EMBL/GenBank/DDBJ databases">
        <authorList>
            <person name="Gilroy R."/>
        </authorList>
    </citation>
    <scope>NUCLEOTIDE SEQUENCE</scope>
    <source>
        <strain evidence="12">MalCec1-1739</strain>
    </source>
</reference>
<accession>A0A9D2UHQ7</accession>
<feature type="domain" description="GHMP kinase N-terminal" evidence="10">
    <location>
        <begin position="64"/>
        <end position="140"/>
    </location>
</feature>
<dbReference type="HAMAP" id="MF_00061">
    <property type="entry name" value="IspE"/>
    <property type="match status" value="1"/>
</dbReference>
<evidence type="ECO:0000256" key="4">
    <source>
        <dbReference type="ARBA" id="ARBA00022679"/>
    </source>
</evidence>
<comment type="catalytic activity">
    <reaction evidence="9">
        <text>4-CDP-2-C-methyl-D-erythritol + ATP = 4-CDP-2-C-methyl-D-erythritol 2-phosphate + ADP + H(+)</text>
        <dbReference type="Rhea" id="RHEA:18437"/>
        <dbReference type="ChEBI" id="CHEBI:15378"/>
        <dbReference type="ChEBI" id="CHEBI:30616"/>
        <dbReference type="ChEBI" id="CHEBI:57823"/>
        <dbReference type="ChEBI" id="CHEBI:57919"/>
        <dbReference type="ChEBI" id="CHEBI:456216"/>
        <dbReference type="EC" id="2.7.1.148"/>
    </reaction>
</comment>
<feature type="domain" description="GHMP kinase C-terminal" evidence="11">
    <location>
        <begin position="206"/>
        <end position="254"/>
    </location>
</feature>
<dbReference type="EC" id="2.7.1.148" evidence="2 9"/>
<evidence type="ECO:0000256" key="6">
    <source>
        <dbReference type="ARBA" id="ARBA00022777"/>
    </source>
</evidence>
<dbReference type="Pfam" id="PF08544">
    <property type="entry name" value="GHMP_kinases_C"/>
    <property type="match status" value="1"/>
</dbReference>
<feature type="active site" evidence="9">
    <location>
        <position position="8"/>
    </location>
</feature>
<dbReference type="InterPro" id="IPR004424">
    <property type="entry name" value="IspE"/>
</dbReference>
<dbReference type="GO" id="GO:0050515">
    <property type="term" value="F:4-(cytidine 5'-diphospho)-2-C-methyl-D-erythritol kinase activity"/>
    <property type="evidence" value="ECO:0007669"/>
    <property type="project" value="UniProtKB-UniRule"/>
</dbReference>
<evidence type="ECO:0000256" key="8">
    <source>
        <dbReference type="ARBA" id="ARBA00032554"/>
    </source>
</evidence>
<dbReference type="Gene3D" id="3.30.70.890">
    <property type="entry name" value="GHMP kinase, C-terminal domain"/>
    <property type="match status" value="1"/>
</dbReference>
<feature type="active site" evidence="9">
    <location>
        <position position="133"/>
    </location>
</feature>
<comment type="function">
    <text evidence="9">Catalyzes the phosphorylation of the position 2 hydroxy group of 4-diphosphocytidyl-2C-methyl-D-erythritol.</text>
</comment>
<dbReference type="GO" id="GO:0019288">
    <property type="term" value="P:isopentenyl diphosphate biosynthetic process, methylerythritol 4-phosphate pathway"/>
    <property type="evidence" value="ECO:0007669"/>
    <property type="project" value="UniProtKB-UniRule"/>
</dbReference>
<dbReference type="PANTHER" id="PTHR43527:SF2">
    <property type="entry name" value="4-DIPHOSPHOCYTIDYL-2-C-METHYL-D-ERYTHRITOL KINASE, CHLOROPLASTIC"/>
    <property type="match status" value="1"/>
</dbReference>
<organism evidence="12 13">
    <name type="scientific">Candidatus Avibacteroides avistercoris</name>
    <dbReference type="NCBI Taxonomy" id="2840690"/>
    <lineage>
        <taxon>Bacteria</taxon>
        <taxon>Pseudomonadati</taxon>
        <taxon>Bacteroidota</taxon>
        <taxon>Bacteroidia</taxon>
        <taxon>Bacteroidales</taxon>
        <taxon>Bacteroidaceae</taxon>
        <taxon>Bacteroidaceae incertae sedis</taxon>
        <taxon>Candidatus Avibacteroides</taxon>
    </lineage>
</organism>
<dbReference type="PIRSF" id="PIRSF010376">
    <property type="entry name" value="IspE"/>
    <property type="match status" value="1"/>
</dbReference>
<dbReference type="InterPro" id="IPR013750">
    <property type="entry name" value="GHMP_kinase_C_dom"/>
</dbReference>
<evidence type="ECO:0000256" key="2">
    <source>
        <dbReference type="ARBA" id="ARBA00012052"/>
    </source>
</evidence>
<comment type="pathway">
    <text evidence="9">Isoprenoid biosynthesis; isopentenyl diphosphate biosynthesis via DXP pathway; isopentenyl diphosphate from 1-deoxy-D-xylulose 5-phosphate: step 3/6.</text>
</comment>
<evidence type="ECO:0000256" key="1">
    <source>
        <dbReference type="ARBA" id="ARBA00009684"/>
    </source>
</evidence>
<proteinExistence type="inferred from homology"/>
<dbReference type="SUPFAM" id="SSF54211">
    <property type="entry name" value="Ribosomal protein S5 domain 2-like"/>
    <property type="match status" value="1"/>
</dbReference>
<evidence type="ECO:0000256" key="5">
    <source>
        <dbReference type="ARBA" id="ARBA00022741"/>
    </source>
</evidence>
<keyword evidence="5 9" id="KW-0547">Nucleotide-binding</keyword>
<dbReference type="GO" id="GO:0005524">
    <property type="term" value="F:ATP binding"/>
    <property type="evidence" value="ECO:0007669"/>
    <property type="project" value="UniProtKB-UniRule"/>
</dbReference>
<dbReference type="Gene3D" id="3.30.230.10">
    <property type="match status" value="1"/>
</dbReference>
<comment type="caution">
    <text evidence="12">The sequence shown here is derived from an EMBL/GenBank/DDBJ whole genome shotgun (WGS) entry which is preliminary data.</text>
</comment>
<dbReference type="Proteomes" id="UP000787625">
    <property type="component" value="Unassembled WGS sequence"/>
</dbReference>
<protein>
    <recommendedName>
        <fullName evidence="3 9">4-diphosphocytidyl-2-C-methyl-D-erythritol kinase</fullName>
        <shortName evidence="9">CMK</shortName>
        <ecNumber evidence="2 9">2.7.1.148</ecNumber>
    </recommendedName>
    <alternativeName>
        <fullName evidence="8 9">4-(cytidine-5'-diphospho)-2-C-methyl-D-erythritol kinase</fullName>
    </alternativeName>
</protein>
<dbReference type="InterPro" id="IPR014721">
    <property type="entry name" value="Ribsml_uS5_D2-typ_fold_subgr"/>
</dbReference>
<dbReference type="InterPro" id="IPR036554">
    <property type="entry name" value="GHMP_kinase_C_sf"/>
</dbReference>
<comment type="similarity">
    <text evidence="1 9">Belongs to the GHMP kinase family. IspE subfamily.</text>
</comment>
<dbReference type="NCBIfam" id="TIGR00154">
    <property type="entry name" value="ispE"/>
    <property type="match status" value="1"/>
</dbReference>
<sequence length="270" mass="29002">MVVFPNAKINIGLNIVARREDGYHDIETVFYPIDICDIIEITPSPSGFRFECHPAPDGCPDEQNLAVRAYRLLQQEFDLPPLCIELVKLIPTGAGLGGGSSDASSVLKAVNDLCRLGLDDSRLEGLASRLGADCAFFIAGRPVYATGIGDVFTPVGLSLSGYHIVVVKPGVSVPTREAFSQVKPRPSSRRLADDVMLPVSQWRHCITNDFEAGVFALHPEIGQIKDALYASGALYASMSGSGSAVYGIFDSVPDGVADRFAGCFCRVMEM</sequence>
<evidence type="ECO:0000313" key="13">
    <source>
        <dbReference type="Proteomes" id="UP000787625"/>
    </source>
</evidence>
<dbReference type="Pfam" id="PF00288">
    <property type="entry name" value="GHMP_kinases_N"/>
    <property type="match status" value="1"/>
</dbReference>
<dbReference type="AlphaFoldDB" id="A0A9D2UHQ7"/>
<dbReference type="EMBL" id="DWUP01000058">
    <property type="protein sequence ID" value="HJD52647.1"/>
    <property type="molecule type" value="Genomic_DNA"/>
</dbReference>